<evidence type="ECO:0000256" key="7">
    <source>
        <dbReference type="ARBA" id="ARBA00023136"/>
    </source>
</evidence>
<keyword evidence="4" id="KW-1003">Cell membrane</keyword>
<protein>
    <submittedName>
        <fullName evidence="9">C4-dicarboxylate transporter/malic acid transport protein</fullName>
    </submittedName>
</protein>
<dbReference type="Gene3D" id="1.50.10.150">
    <property type="entry name" value="Voltage-dependent anion channel"/>
    <property type="match status" value="1"/>
</dbReference>
<evidence type="ECO:0000256" key="1">
    <source>
        <dbReference type="ARBA" id="ARBA00004651"/>
    </source>
</evidence>
<proteinExistence type="inferred from homology"/>
<dbReference type="Proteomes" id="UP000030686">
    <property type="component" value="Unassembled WGS sequence"/>
</dbReference>
<dbReference type="InterPro" id="IPR004695">
    <property type="entry name" value="SLAC1/Mae1/Ssu1/TehA"/>
</dbReference>
<dbReference type="PANTHER" id="PTHR31686:SF1">
    <property type="entry name" value="SULFITE EFFLUX PUMP SSU1"/>
    <property type="match status" value="1"/>
</dbReference>
<evidence type="ECO:0000256" key="2">
    <source>
        <dbReference type="ARBA" id="ARBA00008566"/>
    </source>
</evidence>
<dbReference type="GO" id="GO:0005886">
    <property type="term" value="C:plasma membrane"/>
    <property type="evidence" value="ECO:0007669"/>
    <property type="project" value="UniProtKB-SubCell"/>
</dbReference>
<dbReference type="OrthoDB" id="1099at2759"/>
<evidence type="ECO:0000256" key="5">
    <source>
        <dbReference type="ARBA" id="ARBA00022692"/>
    </source>
</evidence>
<dbReference type="Pfam" id="PF03595">
    <property type="entry name" value="SLAC1"/>
    <property type="match status" value="1"/>
</dbReference>
<keyword evidence="3" id="KW-0813">Transport</keyword>
<name>W6QKA7_PENRF</name>
<comment type="similarity">
    <text evidence="2">Belongs to the tellurite-resistance/dicarboxylate transporter (TDT) family.</text>
</comment>
<keyword evidence="6 8" id="KW-1133">Transmembrane helix</keyword>
<evidence type="ECO:0000313" key="9">
    <source>
        <dbReference type="EMBL" id="CDM34659.1"/>
    </source>
</evidence>
<dbReference type="InterPro" id="IPR038665">
    <property type="entry name" value="Voltage-dep_anion_channel_sf"/>
</dbReference>
<evidence type="ECO:0000256" key="4">
    <source>
        <dbReference type="ARBA" id="ARBA00022475"/>
    </source>
</evidence>
<dbReference type="EMBL" id="HG792017">
    <property type="protein sequence ID" value="CDM34659.1"/>
    <property type="molecule type" value="Genomic_DNA"/>
</dbReference>
<dbReference type="InterPro" id="IPR051629">
    <property type="entry name" value="Sulfite_efflux_TDT"/>
</dbReference>
<organism evidence="9 10">
    <name type="scientific">Penicillium roqueforti (strain FM164)</name>
    <dbReference type="NCBI Taxonomy" id="1365484"/>
    <lineage>
        <taxon>Eukaryota</taxon>
        <taxon>Fungi</taxon>
        <taxon>Dikarya</taxon>
        <taxon>Ascomycota</taxon>
        <taxon>Pezizomycotina</taxon>
        <taxon>Eurotiomycetes</taxon>
        <taxon>Eurotiomycetidae</taxon>
        <taxon>Eurotiales</taxon>
        <taxon>Aspergillaceae</taxon>
        <taxon>Penicillium</taxon>
    </lineage>
</organism>
<keyword evidence="10" id="KW-1185">Reference proteome</keyword>
<evidence type="ECO:0000256" key="8">
    <source>
        <dbReference type="SAM" id="Phobius"/>
    </source>
</evidence>
<evidence type="ECO:0000256" key="3">
    <source>
        <dbReference type="ARBA" id="ARBA00022448"/>
    </source>
</evidence>
<dbReference type="PANTHER" id="PTHR31686">
    <property type="match status" value="1"/>
</dbReference>
<keyword evidence="7 8" id="KW-0472">Membrane</keyword>
<evidence type="ECO:0000313" key="10">
    <source>
        <dbReference type="Proteomes" id="UP000030686"/>
    </source>
</evidence>
<gene>
    <name evidence="9" type="ORF">PROQFM164_S03g001384</name>
</gene>
<sequence length="116" mass="13587">MIRNGPLQSKHESGWRRVVRTFYAHQSRWFSINMGTGVVSILLNTPPYNGKWLYYLCIIVSALNVAYLVMFLAISLLRYTLYPEMARIEPRPMSVQRIWTLPWELCAIMDQSLVHP</sequence>
<comment type="subcellular location">
    <subcellularLocation>
        <location evidence="1">Cell membrane</location>
        <topology evidence="1">Multi-pass membrane protein</topology>
    </subcellularLocation>
</comment>
<feature type="transmembrane region" description="Helical" evidence="8">
    <location>
        <begin position="52"/>
        <end position="77"/>
    </location>
</feature>
<dbReference type="AlphaFoldDB" id="W6QKA7"/>
<keyword evidence="5 8" id="KW-0812">Transmembrane</keyword>
<dbReference type="GO" id="GO:0000319">
    <property type="term" value="F:sulfite transmembrane transporter activity"/>
    <property type="evidence" value="ECO:0007669"/>
    <property type="project" value="TreeGrafter"/>
</dbReference>
<accession>W6QKA7</accession>
<reference evidence="9" key="1">
    <citation type="journal article" date="2014" name="Nat. Commun.">
        <title>Multiple recent horizontal transfers of a large genomic region in cheese making fungi.</title>
        <authorList>
            <person name="Cheeseman K."/>
            <person name="Ropars J."/>
            <person name="Renault P."/>
            <person name="Dupont J."/>
            <person name="Gouzy J."/>
            <person name="Branca A."/>
            <person name="Abraham A.L."/>
            <person name="Ceppi M."/>
            <person name="Conseiller E."/>
            <person name="Debuchy R."/>
            <person name="Malagnac F."/>
            <person name="Goarin A."/>
            <person name="Silar P."/>
            <person name="Lacoste S."/>
            <person name="Sallet E."/>
            <person name="Bensimon A."/>
            <person name="Giraud T."/>
            <person name="Brygoo Y."/>
        </authorList>
    </citation>
    <scope>NUCLEOTIDE SEQUENCE [LARGE SCALE GENOMIC DNA]</scope>
    <source>
        <strain evidence="9">FM164</strain>
    </source>
</reference>
<evidence type="ECO:0000256" key="6">
    <source>
        <dbReference type="ARBA" id="ARBA00022989"/>
    </source>
</evidence>